<dbReference type="Gene3D" id="2.60.40.150">
    <property type="entry name" value="C2 domain"/>
    <property type="match status" value="1"/>
</dbReference>
<evidence type="ECO:0000259" key="1">
    <source>
        <dbReference type="PROSITE" id="PS50004"/>
    </source>
</evidence>
<dbReference type="AlphaFoldDB" id="A0AA88L9Q3"/>
<dbReference type="GO" id="GO:0065002">
    <property type="term" value="P:intracellular protein transmembrane transport"/>
    <property type="evidence" value="ECO:0007669"/>
    <property type="project" value="TreeGrafter"/>
</dbReference>
<dbReference type="GO" id="GO:0090314">
    <property type="term" value="P:positive regulation of protein targeting to membrane"/>
    <property type="evidence" value="ECO:0007669"/>
    <property type="project" value="TreeGrafter"/>
</dbReference>
<comment type="caution">
    <text evidence="2">The sequence shown here is derived from an EMBL/GenBank/DDBJ whole genome shotgun (WGS) entry which is preliminary data.</text>
</comment>
<dbReference type="CDD" id="cd08688">
    <property type="entry name" value="C2_KIAA0528-like"/>
    <property type="match status" value="1"/>
</dbReference>
<dbReference type="PROSITE" id="PS50004">
    <property type="entry name" value="C2"/>
    <property type="match status" value="1"/>
</dbReference>
<dbReference type="GO" id="GO:0005544">
    <property type="term" value="F:calcium-dependent phospholipid binding"/>
    <property type="evidence" value="ECO:0007669"/>
    <property type="project" value="InterPro"/>
</dbReference>
<dbReference type="InterPro" id="IPR035892">
    <property type="entry name" value="C2_domain_sf"/>
</dbReference>
<accession>A0AA88L9Q3</accession>
<dbReference type="InterPro" id="IPR056431">
    <property type="entry name" value="C2CD5_YbjQ-rel_dom"/>
</dbReference>
<dbReference type="SUPFAM" id="SSF49562">
    <property type="entry name" value="C2 domain (Calcium/lipid-binding domain, CaLB)"/>
    <property type="match status" value="1"/>
</dbReference>
<proteinExistence type="predicted"/>
<dbReference type="GO" id="GO:0072659">
    <property type="term" value="P:protein localization to plasma membrane"/>
    <property type="evidence" value="ECO:0007669"/>
    <property type="project" value="TreeGrafter"/>
</dbReference>
<dbReference type="InterPro" id="IPR037785">
    <property type="entry name" value="C2_C2CD5"/>
</dbReference>
<reference evidence="2" key="1">
    <citation type="submission" date="2023-07" db="EMBL/GenBank/DDBJ databases">
        <title>Chromosome-level genome assembly of Artemia franciscana.</title>
        <authorList>
            <person name="Jo E."/>
        </authorList>
    </citation>
    <scope>NUCLEOTIDE SEQUENCE</scope>
    <source>
        <tissue evidence="2">Whole body</tissue>
    </source>
</reference>
<dbReference type="InterPro" id="IPR000008">
    <property type="entry name" value="C2_dom"/>
</dbReference>
<dbReference type="PANTHER" id="PTHR37412">
    <property type="entry name" value="C2 DOMAIN-CONTAINING PROTEIN 5"/>
    <property type="match status" value="1"/>
</dbReference>
<dbReference type="Pfam" id="PF23025">
    <property type="entry name" value="YbjQ_2"/>
    <property type="match status" value="2"/>
</dbReference>
<dbReference type="EMBL" id="JAVRJZ010000010">
    <property type="protein sequence ID" value="KAK2717476.1"/>
    <property type="molecule type" value="Genomic_DNA"/>
</dbReference>
<gene>
    <name evidence="2" type="ORF">QYM36_006301</name>
</gene>
<organism evidence="2 3">
    <name type="scientific">Artemia franciscana</name>
    <name type="common">Brine shrimp</name>
    <name type="synonym">Artemia sanfranciscana</name>
    <dbReference type="NCBI Taxonomy" id="6661"/>
    <lineage>
        <taxon>Eukaryota</taxon>
        <taxon>Metazoa</taxon>
        <taxon>Ecdysozoa</taxon>
        <taxon>Arthropoda</taxon>
        <taxon>Crustacea</taxon>
        <taxon>Branchiopoda</taxon>
        <taxon>Anostraca</taxon>
        <taxon>Artemiidae</taxon>
        <taxon>Artemia</taxon>
    </lineage>
</organism>
<dbReference type="GO" id="GO:0031340">
    <property type="term" value="P:positive regulation of vesicle fusion"/>
    <property type="evidence" value="ECO:0007669"/>
    <property type="project" value="TreeGrafter"/>
</dbReference>
<dbReference type="InterPro" id="IPR038983">
    <property type="entry name" value="C2CD5"/>
</dbReference>
<feature type="non-terminal residue" evidence="2">
    <location>
        <position position="1"/>
    </location>
</feature>
<keyword evidence="3" id="KW-1185">Reference proteome</keyword>
<dbReference type="GO" id="GO:0010828">
    <property type="term" value="P:positive regulation of D-glucose transmembrane transport"/>
    <property type="evidence" value="ECO:0007669"/>
    <property type="project" value="TreeGrafter"/>
</dbReference>
<dbReference type="SMART" id="SM00239">
    <property type="entry name" value="C2"/>
    <property type="match status" value="1"/>
</dbReference>
<sequence length="467" mass="52339">MPGKVKVKIIAGRNLPVMDRSGDTTDAFVEVKFGSTTFKTEVFRKSLNPFWNSEWFKFEADDEELQDEPLQIRIMDHDTYSAHDAIGKVFVDLNPLLVPQSSISGVMEQSSNATGNATMLSGWFPVFDTMHGVRGEISIRVKVELFSDVSRYRQSSCGVRFFNSLSIPSGYKVYTICGFVEELVVNDDPEYQWIDKIRTQRSSNEARQTLFIKLSGEVRRRIGLKALELGGNAVIGYKQTFDLEGESGVVVRGIGTVMNLNRKQHFTDSLLTSAHSEQSSEKYGSPTNLKLVKLPVVKKKSSESDLSMIPKGISGSYEAHVSHISRQISGSQYMYGLQHEMPEYPFLTLSIYPRSFVVHIGGIVSARSVKLLDRITNPDEPETRDAWWAELRMEIRSHARTLGCTFVLGYTEQTSICDEVCILSASGTAAVVDFQQLEPQEVRTRNSSGSCFGMTSSFEKDKSFKDQ</sequence>
<dbReference type="Pfam" id="PF00168">
    <property type="entry name" value="C2"/>
    <property type="match status" value="1"/>
</dbReference>
<protein>
    <recommendedName>
        <fullName evidence="1">C2 domain-containing protein</fullName>
    </recommendedName>
</protein>
<dbReference type="GO" id="GO:0005509">
    <property type="term" value="F:calcium ion binding"/>
    <property type="evidence" value="ECO:0007669"/>
    <property type="project" value="TreeGrafter"/>
</dbReference>
<evidence type="ECO:0000313" key="2">
    <source>
        <dbReference type="EMBL" id="KAK2717476.1"/>
    </source>
</evidence>
<dbReference type="PANTHER" id="PTHR37412:SF2">
    <property type="entry name" value="C2 DOMAIN-CONTAINING PROTEIN 5"/>
    <property type="match status" value="1"/>
</dbReference>
<feature type="domain" description="C2" evidence="1">
    <location>
        <begin position="1"/>
        <end position="107"/>
    </location>
</feature>
<dbReference type="GO" id="GO:0005886">
    <property type="term" value="C:plasma membrane"/>
    <property type="evidence" value="ECO:0007669"/>
    <property type="project" value="TreeGrafter"/>
</dbReference>
<evidence type="ECO:0000313" key="3">
    <source>
        <dbReference type="Proteomes" id="UP001187531"/>
    </source>
</evidence>
<name>A0AA88L9Q3_ARTSF</name>
<dbReference type="Proteomes" id="UP001187531">
    <property type="component" value="Unassembled WGS sequence"/>
</dbReference>